<dbReference type="Proteomes" id="UP000634136">
    <property type="component" value="Unassembled WGS sequence"/>
</dbReference>
<feature type="region of interest" description="Disordered" evidence="1">
    <location>
        <begin position="1"/>
        <end position="92"/>
    </location>
</feature>
<accession>A0A834W0S2</accession>
<evidence type="ECO:0008006" key="4">
    <source>
        <dbReference type="Google" id="ProtNLM"/>
    </source>
</evidence>
<protein>
    <recommendedName>
        <fullName evidence="4">Transposase MuDR plant domain-containing protein</fullName>
    </recommendedName>
</protein>
<dbReference type="OrthoDB" id="678681at2759"/>
<dbReference type="AlphaFoldDB" id="A0A834W0S2"/>
<dbReference type="PANTHER" id="PTHR31973:SF195">
    <property type="entry name" value="MUDR FAMILY TRANSPOSASE"/>
    <property type="match status" value="1"/>
</dbReference>
<feature type="compositionally biased region" description="Acidic residues" evidence="1">
    <location>
        <begin position="34"/>
        <end position="82"/>
    </location>
</feature>
<dbReference type="EMBL" id="JAAIUW010000013">
    <property type="protein sequence ID" value="KAF7801636.1"/>
    <property type="molecule type" value="Genomic_DNA"/>
</dbReference>
<gene>
    <name evidence="2" type="ORF">G2W53_040747</name>
</gene>
<organism evidence="2 3">
    <name type="scientific">Senna tora</name>
    <dbReference type="NCBI Taxonomy" id="362788"/>
    <lineage>
        <taxon>Eukaryota</taxon>
        <taxon>Viridiplantae</taxon>
        <taxon>Streptophyta</taxon>
        <taxon>Embryophyta</taxon>
        <taxon>Tracheophyta</taxon>
        <taxon>Spermatophyta</taxon>
        <taxon>Magnoliopsida</taxon>
        <taxon>eudicotyledons</taxon>
        <taxon>Gunneridae</taxon>
        <taxon>Pentapetalae</taxon>
        <taxon>rosids</taxon>
        <taxon>fabids</taxon>
        <taxon>Fabales</taxon>
        <taxon>Fabaceae</taxon>
        <taxon>Caesalpinioideae</taxon>
        <taxon>Cassia clade</taxon>
        <taxon>Senna</taxon>
    </lineage>
</organism>
<keyword evidence="3" id="KW-1185">Reference proteome</keyword>
<evidence type="ECO:0000313" key="2">
    <source>
        <dbReference type="EMBL" id="KAF7801636.1"/>
    </source>
</evidence>
<sequence length="366" mass="41253">MSVAVLVPLDAILHEDEEERRNPDFFPFDISDTSSEDDPEASGGEPSDDDGIDDGSDDDGIDNGEDDESGDGDGDGYNDDIGPEFPKDVPPSMDNPLFVRVMFDSKDVLRQAVKMYSIRQHRNYMVFKSKATFVDYHCKWYKNPCKWMRARARDYYWETTRYVGPHTCVTLTLTQDNPKMDSSFTASCIVPNVTETHEIRVSAIIDRVRVLFNSTVKKHDTSIRVQLWFGNICRTLITPMPRIDGTFLYGKYLGMLLLAAEQDGNKKVVHIAFAIMERENESSWHLSSNLNKAYKNAELKKLFVQTCDTNNAKALSGKEPPNFKAYEFPGYRLAEGATSSTQKADGNGSKGDSRKRATPTKTMQSL</sequence>
<evidence type="ECO:0000313" key="3">
    <source>
        <dbReference type="Proteomes" id="UP000634136"/>
    </source>
</evidence>
<name>A0A834W0S2_9FABA</name>
<feature type="region of interest" description="Disordered" evidence="1">
    <location>
        <begin position="334"/>
        <end position="366"/>
    </location>
</feature>
<comment type="caution">
    <text evidence="2">The sequence shown here is derived from an EMBL/GenBank/DDBJ whole genome shotgun (WGS) entry which is preliminary data.</text>
</comment>
<proteinExistence type="predicted"/>
<reference evidence="2" key="1">
    <citation type="submission" date="2020-09" db="EMBL/GenBank/DDBJ databases">
        <title>Genome-Enabled Discovery of Anthraquinone Biosynthesis in Senna tora.</title>
        <authorList>
            <person name="Kang S.-H."/>
            <person name="Pandey R.P."/>
            <person name="Lee C.-M."/>
            <person name="Sim J.-S."/>
            <person name="Jeong J.-T."/>
            <person name="Choi B.-S."/>
            <person name="Jung M."/>
            <person name="Ginzburg D."/>
            <person name="Zhao K."/>
            <person name="Won S.Y."/>
            <person name="Oh T.-J."/>
            <person name="Yu Y."/>
            <person name="Kim N.-H."/>
            <person name="Lee O.R."/>
            <person name="Lee T.-H."/>
            <person name="Bashyal P."/>
            <person name="Kim T.-S."/>
            <person name="Lee W.-H."/>
            <person name="Kawkins C."/>
            <person name="Kim C.-K."/>
            <person name="Kim J.S."/>
            <person name="Ahn B.O."/>
            <person name="Rhee S.Y."/>
            <person name="Sohng J.K."/>
        </authorList>
    </citation>
    <scope>NUCLEOTIDE SEQUENCE</scope>
    <source>
        <tissue evidence="2">Leaf</tissue>
    </source>
</reference>
<evidence type="ECO:0000256" key="1">
    <source>
        <dbReference type="SAM" id="MobiDB-lite"/>
    </source>
</evidence>
<dbReference type="PANTHER" id="PTHR31973">
    <property type="entry name" value="POLYPROTEIN, PUTATIVE-RELATED"/>
    <property type="match status" value="1"/>
</dbReference>